<protein>
    <submittedName>
        <fullName evidence="2">Uncharacterized protein</fullName>
    </submittedName>
</protein>
<reference evidence="2" key="1">
    <citation type="submission" date="2021-01" db="EMBL/GenBank/DDBJ databases">
        <authorList>
            <person name="Li R."/>
            <person name="Bekaert M."/>
        </authorList>
    </citation>
    <scope>NUCLEOTIDE SEQUENCE</scope>
    <source>
        <strain evidence="2">Farmed</strain>
    </source>
</reference>
<feature type="transmembrane region" description="Helical" evidence="1">
    <location>
        <begin position="535"/>
        <end position="562"/>
    </location>
</feature>
<feature type="transmembrane region" description="Helical" evidence="1">
    <location>
        <begin position="237"/>
        <end position="263"/>
    </location>
</feature>
<keyword evidence="1" id="KW-1133">Transmembrane helix</keyword>
<evidence type="ECO:0000313" key="3">
    <source>
        <dbReference type="Proteomes" id="UP000597762"/>
    </source>
</evidence>
<keyword evidence="1" id="KW-0472">Membrane</keyword>
<accession>A0A812CXF7</accession>
<dbReference type="EMBL" id="CAHIKZ030002204">
    <property type="protein sequence ID" value="CAE1282768.1"/>
    <property type="molecule type" value="Genomic_DNA"/>
</dbReference>
<keyword evidence="1" id="KW-0812">Transmembrane</keyword>
<evidence type="ECO:0000256" key="1">
    <source>
        <dbReference type="SAM" id="Phobius"/>
    </source>
</evidence>
<keyword evidence="3" id="KW-1185">Reference proteome</keyword>
<feature type="transmembrane region" description="Helical" evidence="1">
    <location>
        <begin position="12"/>
        <end position="36"/>
    </location>
</feature>
<comment type="caution">
    <text evidence="2">The sequence shown here is derived from an EMBL/GenBank/DDBJ whole genome shotgun (WGS) entry which is preliminary data.</text>
</comment>
<feature type="transmembrane region" description="Helical" evidence="1">
    <location>
        <begin position="146"/>
        <end position="165"/>
    </location>
</feature>
<gene>
    <name evidence="2" type="ORF">SPHA_43645</name>
</gene>
<evidence type="ECO:0000313" key="2">
    <source>
        <dbReference type="EMBL" id="CAE1282768.1"/>
    </source>
</evidence>
<sequence length="595" mass="67301">MNVQIYISNLLIFCFFLSIFSSLIYIFFSLFCFLNILRYSSLLFLLLDFSSPSFISSFLNLSSPSFALLSLFYSPLYIFIFIYLFNSFYKFSFPLTFSLSSPSFTLLSLFPFLYILVFSPFPFPLPFHFSSPSFLSCKDYISSPHFCFPIYITYFSPLSFPLLFFSPLPLFFFYIFILLSSFLSIPLSLSFHLSFPLPLKLLSHFSLSSSFLSSPSFKPLPHLNTPFSLSSSSFNLSLFLSPLPCTFPLPLSFPLLFSLLSLFRFPLPLSLSSPSFAFLSLFHSPLPLSLSSPSFSLLSLFLSPLPLSLPSPSFAFLSNTFCFPHSCSSVHQFLLHSLPPYPSSSCLSSFPLYLSAPSLSLSLFSANFFSSISFFFLHFCSSLFHSHPSLSAKLSILSAAPSFLSISSPSLPVSHCRSSILSPLSIAFLFFSIFFPHCLFSTFYLSFYSTISWSVSPLSVHCKNPPFHFFLIFPLSPFPLLTSCSSLSIPPSPSLSATHARKPFFSLLYLLYHHFPPPLYMKKFLSFTRPPLCYFLIILLSVSFSLFLKPSSLSFSALSLLLQRTNQRKFFRSPLMIFLPLSSPPLHHSQLLSLF</sequence>
<organism evidence="2 3">
    <name type="scientific">Acanthosepion pharaonis</name>
    <name type="common">Pharaoh cuttlefish</name>
    <name type="synonym">Sepia pharaonis</name>
    <dbReference type="NCBI Taxonomy" id="158019"/>
    <lineage>
        <taxon>Eukaryota</taxon>
        <taxon>Metazoa</taxon>
        <taxon>Spiralia</taxon>
        <taxon>Lophotrochozoa</taxon>
        <taxon>Mollusca</taxon>
        <taxon>Cephalopoda</taxon>
        <taxon>Coleoidea</taxon>
        <taxon>Decapodiformes</taxon>
        <taxon>Sepiida</taxon>
        <taxon>Sepiina</taxon>
        <taxon>Sepiidae</taxon>
        <taxon>Acanthosepion</taxon>
    </lineage>
</organism>
<dbReference type="Proteomes" id="UP000597762">
    <property type="component" value="Unassembled WGS sequence"/>
</dbReference>
<feature type="transmembrane region" description="Helical" evidence="1">
    <location>
        <begin position="361"/>
        <end position="384"/>
    </location>
</feature>
<feature type="transmembrane region" description="Helical" evidence="1">
    <location>
        <begin position="424"/>
        <end position="447"/>
    </location>
</feature>
<feature type="transmembrane region" description="Helical" evidence="1">
    <location>
        <begin position="66"/>
        <end position="85"/>
    </location>
</feature>
<dbReference type="AlphaFoldDB" id="A0A812CXF7"/>
<name>A0A812CXF7_ACAPH</name>
<feature type="transmembrane region" description="Helical" evidence="1">
    <location>
        <begin position="105"/>
        <end position="125"/>
    </location>
</feature>
<proteinExistence type="predicted"/>
<feature type="transmembrane region" description="Helical" evidence="1">
    <location>
        <begin position="171"/>
        <end position="189"/>
    </location>
</feature>